<dbReference type="Gene3D" id="1.25.40.20">
    <property type="entry name" value="Ankyrin repeat-containing domain"/>
    <property type="match status" value="1"/>
</dbReference>
<name>A0A140KLY3_9BASI</name>
<gene>
    <name evidence="2" type="ORF">SPSC_00240</name>
</gene>
<dbReference type="SUPFAM" id="SSF48403">
    <property type="entry name" value="Ankyrin repeat"/>
    <property type="match status" value="1"/>
</dbReference>
<accession>A0A140KLY3</accession>
<dbReference type="OrthoDB" id="539213at2759"/>
<evidence type="ECO:0000313" key="2">
    <source>
        <dbReference type="EMBL" id="CDR87114.1"/>
    </source>
</evidence>
<dbReference type="EMBL" id="LK056652">
    <property type="protein sequence ID" value="CDR87114.1"/>
    <property type="molecule type" value="Genomic_DNA"/>
</dbReference>
<proteinExistence type="predicted"/>
<feature type="compositionally biased region" description="Basic and acidic residues" evidence="1">
    <location>
        <begin position="232"/>
        <end position="245"/>
    </location>
</feature>
<organism evidence="2">
    <name type="scientific">Sporisorium scitamineum</name>
    <dbReference type="NCBI Taxonomy" id="49012"/>
    <lineage>
        <taxon>Eukaryota</taxon>
        <taxon>Fungi</taxon>
        <taxon>Dikarya</taxon>
        <taxon>Basidiomycota</taxon>
        <taxon>Ustilaginomycotina</taxon>
        <taxon>Ustilaginomycetes</taxon>
        <taxon>Ustilaginales</taxon>
        <taxon>Ustilaginaceae</taxon>
        <taxon>Sporisorium</taxon>
    </lineage>
</organism>
<reference evidence="2" key="1">
    <citation type="submission" date="2014-06" db="EMBL/GenBank/DDBJ databases">
        <authorList>
            <person name="Ju J."/>
            <person name="Zhang J."/>
        </authorList>
    </citation>
    <scope>NUCLEOTIDE SEQUENCE</scope>
    <source>
        <strain evidence="2">SscI8</strain>
    </source>
</reference>
<protein>
    <submittedName>
        <fullName evidence="2">Uncharacterized protein</fullName>
    </submittedName>
</protein>
<dbReference type="InterPro" id="IPR036770">
    <property type="entry name" value="Ankyrin_rpt-contain_sf"/>
</dbReference>
<sequence length="405" mass="44806">MKADHSRNANRSTLQLLGGRHDEQSPVGFQHLPVELLHHILVLSRSWAFPVVCQHFRQACQNASTTVKAEYIFGRWMDYFAGFIAAHPCRAKHKACKSSANRLAAIERDATRFQVTDCILALIRAHNLDIVTFASELGISTVKILKRVVTLAATCLPRSLAECVLPTVTGSHAGVLDRTTTKTMQTGITVSPQLPKRLFRRIGRFAYPASPPGTAWLSKLLSSLADVPSRSKVESARPAKRKREDVDDEATGELNRTGGPVTSLDDLEMILVLLLQYSADASSHQGYPLAMAVHHRAYALARLLLLFGANPSCKEGLAAQIAIRNGFLDILHLFVTGPCLDADVVHSLPIPAALPLLFEPKTVTLDQTHLRLAIQCRQWELVDYIWHEQLVSPDMACLRLIDKLR</sequence>
<evidence type="ECO:0000256" key="1">
    <source>
        <dbReference type="SAM" id="MobiDB-lite"/>
    </source>
</evidence>
<dbReference type="AlphaFoldDB" id="A0A140KLY3"/>
<feature type="region of interest" description="Disordered" evidence="1">
    <location>
        <begin position="232"/>
        <end position="260"/>
    </location>
</feature>